<organism evidence="1 2">
    <name type="scientific">Flammeovirga kamogawensis</name>
    <dbReference type="NCBI Taxonomy" id="373891"/>
    <lineage>
        <taxon>Bacteria</taxon>
        <taxon>Pseudomonadati</taxon>
        <taxon>Bacteroidota</taxon>
        <taxon>Cytophagia</taxon>
        <taxon>Cytophagales</taxon>
        <taxon>Flammeovirgaceae</taxon>
        <taxon>Flammeovirga</taxon>
    </lineage>
</organism>
<dbReference type="Pfam" id="PF07073">
    <property type="entry name" value="ROF"/>
    <property type="match status" value="1"/>
</dbReference>
<gene>
    <name evidence="1" type="ORF">KM029_16360</name>
</gene>
<dbReference type="RefSeq" id="WP_144074266.1">
    <property type="nucleotide sequence ID" value="NZ_CP076128.1"/>
</dbReference>
<dbReference type="InterPro" id="IPR038626">
    <property type="entry name" value="Rof-like_sf"/>
</dbReference>
<keyword evidence="2" id="KW-1185">Reference proteome</keyword>
<dbReference type="InterPro" id="IPR023534">
    <property type="entry name" value="Rof/RNase_P-like"/>
</dbReference>
<dbReference type="SUPFAM" id="SSF101744">
    <property type="entry name" value="Rof/RNase P subunit-like"/>
    <property type="match status" value="1"/>
</dbReference>
<dbReference type="Gene3D" id="2.30.30.400">
    <property type="entry name" value="Rof-like"/>
    <property type="match status" value="1"/>
</dbReference>
<evidence type="ECO:0008006" key="3">
    <source>
        <dbReference type="Google" id="ProtNLM"/>
    </source>
</evidence>
<evidence type="ECO:0000313" key="2">
    <source>
        <dbReference type="Proteomes" id="UP000682802"/>
    </source>
</evidence>
<evidence type="ECO:0000313" key="1">
    <source>
        <dbReference type="EMBL" id="QWG06861.1"/>
    </source>
</evidence>
<dbReference type="EMBL" id="CP076128">
    <property type="protein sequence ID" value="QWG06861.1"/>
    <property type="molecule type" value="Genomic_DNA"/>
</dbReference>
<sequence>MHENGKQGSYKPVACSLYDQYEIWAMHKAVLQITYQDKVIEASIKTLKVIDKVEYAILSNGLQIRLDDIVKVTEIQ</sequence>
<accession>A0ABX8GU23</accession>
<reference evidence="1 2" key="1">
    <citation type="submission" date="2021-05" db="EMBL/GenBank/DDBJ databases">
        <title>Comparative genomic studies on the polysaccharide-degrading batcterial strains of the Flammeovirga genus.</title>
        <authorList>
            <person name="Zewei F."/>
            <person name="Zheng Z."/>
            <person name="Yu L."/>
            <person name="Ruyue G."/>
            <person name="Yanhong M."/>
            <person name="Yuanyuan C."/>
            <person name="Jingyan G."/>
            <person name="Wenjun H."/>
        </authorList>
    </citation>
    <scope>NUCLEOTIDE SEQUENCE [LARGE SCALE GENOMIC DNA]</scope>
    <source>
        <strain evidence="1 2">YS10</strain>
    </source>
</reference>
<proteinExistence type="predicted"/>
<name>A0ABX8GU23_9BACT</name>
<dbReference type="Proteomes" id="UP000682802">
    <property type="component" value="Chromosome 1"/>
</dbReference>
<protein>
    <recommendedName>
        <fullName evidence="3">Rho-binding antiterminator</fullName>
    </recommendedName>
</protein>
<dbReference type="InterPro" id="IPR009778">
    <property type="entry name" value="ROF"/>
</dbReference>